<evidence type="ECO:0000259" key="5">
    <source>
        <dbReference type="PROSITE" id="PS50850"/>
    </source>
</evidence>
<sequence length="432" mass="46332">MVHFEKPLALLHERRPETMQPKSRFFYGWVIVLLAALTQAVSFGQLYLNGILIVSFREMFKVSNQQIFLATTGLMTITYGIASALFGVLAHKYKLRVFAVVIYGCMAVGYLCLSLVSHVWHIALIYGVLFGIGQLGLPVAQTMIAHWFIARRGMAFGLAACGFAVPGFLGAPAMAFSIHHFGFSNTMLGYGCIILLFIPLVLRYVIDWPEELGLAPDGQPVVSLSADVTPEKESSRAIASLLPSPLFWLVAIIITLTPLIVNQLITYFVPMAKASGVDVRTASLFMSRLALAALAAKLVVGWLADRIPLWMLAALPPLGCLLACLLLIEDRSSTSFALASLLVGAGGGASGVMIPVVVSKTFGRADFGAIIGLSTPLLVVQTLFASWGAGHVVDATGGYRLVLMVFAALTIIGCLLVALLPGKRPQRTPLAV</sequence>
<dbReference type="GO" id="GO:0022857">
    <property type="term" value="F:transmembrane transporter activity"/>
    <property type="evidence" value="ECO:0007669"/>
    <property type="project" value="InterPro"/>
</dbReference>
<evidence type="ECO:0000256" key="2">
    <source>
        <dbReference type="ARBA" id="ARBA00022989"/>
    </source>
</evidence>
<keyword evidence="1 4" id="KW-0812">Transmembrane</keyword>
<dbReference type="eggNOG" id="COG2271">
    <property type="taxonomic scope" value="Bacteria"/>
</dbReference>
<dbReference type="HOGENOM" id="CLU_001265_59_9_0"/>
<dbReference type="PANTHER" id="PTHR11360:SF290">
    <property type="entry name" value="MONOCARBOXYLATE MFS PERMEASE"/>
    <property type="match status" value="1"/>
</dbReference>
<feature type="transmembrane region" description="Helical" evidence="4">
    <location>
        <begin position="307"/>
        <end position="328"/>
    </location>
</feature>
<feature type="transmembrane region" description="Helical" evidence="4">
    <location>
        <begin position="25"/>
        <end position="47"/>
    </location>
</feature>
<accession>G8NTI7</accession>
<feature type="transmembrane region" description="Helical" evidence="4">
    <location>
        <begin position="401"/>
        <end position="420"/>
    </location>
</feature>
<keyword evidence="7" id="KW-1185">Reference proteome</keyword>
<dbReference type="AlphaFoldDB" id="G8NTI7"/>
<dbReference type="Proteomes" id="UP000007113">
    <property type="component" value="Chromosome"/>
</dbReference>
<evidence type="ECO:0000313" key="6">
    <source>
        <dbReference type="EMBL" id="AEU35219.1"/>
    </source>
</evidence>
<evidence type="ECO:0000256" key="3">
    <source>
        <dbReference type="ARBA" id="ARBA00023136"/>
    </source>
</evidence>
<keyword evidence="3 4" id="KW-0472">Membrane</keyword>
<gene>
    <name evidence="6" type="ordered locus">AciX8_0870</name>
</gene>
<dbReference type="InterPro" id="IPR020846">
    <property type="entry name" value="MFS_dom"/>
</dbReference>
<feature type="transmembrane region" description="Helical" evidence="4">
    <location>
        <begin position="187"/>
        <end position="206"/>
    </location>
</feature>
<name>G8NTI7_GRAMM</name>
<feature type="transmembrane region" description="Helical" evidence="4">
    <location>
        <begin position="123"/>
        <end position="149"/>
    </location>
</feature>
<feature type="transmembrane region" description="Helical" evidence="4">
    <location>
        <begin position="156"/>
        <end position="181"/>
    </location>
</feature>
<evidence type="ECO:0000313" key="7">
    <source>
        <dbReference type="Proteomes" id="UP000007113"/>
    </source>
</evidence>
<keyword evidence="2 4" id="KW-1133">Transmembrane helix</keyword>
<dbReference type="PROSITE" id="PS50850">
    <property type="entry name" value="MFS"/>
    <property type="match status" value="1"/>
</dbReference>
<dbReference type="OrthoDB" id="182417at2"/>
<dbReference type="InterPro" id="IPR050327">
    <property type="entry name" value="Proton-linked_MCT"/>
</dbReference>
<dbReference type="Gene3D" id="1.20.1250.20">
    <property type="entry name" value="MFS general substrate transporter like domains"/>
    <property type="match status" value="2"/>
</dbReference>
<dbReference type="KEGG" id="gma:AciX8_0870"/>
<dbReference type="Pfam" id="PF07690">
    <property type="entry name" value="MFS_1"/>
    <property type="match status" value="1"/>
</dbReference>
<feature type="domain" description="Major facilitator superfamily (MFS) profile" evidence="5">
    <location>
        <begin position="28"/>
        <end position="425"/>
    </location>
</feature>
<protein>
    <submittedName>
        <fullName evidence="6">Major facilitator superfamily MFS_1</fullName>
    </submittedName>
</protein>
<dbReference type="STRING" id="682795.AciX8_0870"/>
<proteinExistence type="predicted"/>
<dbReference type="InterPro" id="IPR011701">
    <property type="entry name" value="MFS"/>
</dbReference>
<feature type="transmembrane region" description="Helical" evidence="4">
    <location>
        <begin position="281"/>
        <end position="300"/>
    </location>
</feature>
<reference evidence="6 7" key="1">
    <citation type="submission" date="2011-11" db="EMBL/GenBank/DDBJ databases">
        <title>Complete sequence of Granulicella mallensis MP5ACTX8.</title>
        <authorList>
            <consortium name="US DOE Joint Genome Institute"/>
            <person name="Lucas S."/>
            <person name="Copeland A."/>
            <person name="Lapidus A."/>
            <person name="Cheng J.-F."/>
            <person name="Goodwin L."/>
            <person name="Pitluck S."/>
            <person name="Peters L."/>
            <person name="Lu M."/>
            <person name="Detter J.C."/>
            <person name="Han C."/>
            <person name="Tapia R."/>
            <person name="Land M."/>
            <person name="Hauser L."/>
            <person name="Kyrpides N."/>
            <person name="Ivanova N."/>
            <person name="Mikhailova N."/>
            <person name="Pagani I."/>
            <person name="Rawat S."/>
            <person name="Mannisto M."/>
            <person name="Haggblom M."/>
            <person name="Woyke T."/>
        </authorList>
    </citation>
    <scope>NUCLEOTIDE SEQUENCE [LARGE SCALE GENOMIC DNA]</scope>
    <source>
        <strain evidence="7">ATCC BAA-1857 / DSM 23137 / MP5ACTX8</strain>
    </source>
</reference>
<evidence type="ECO:0000256" key="4">
    <source>
        <dbReference type="SAM" id="Phobius"/>
    </source>
</evidence>
<dbReference type="PANTHER" id="PTHR11360">
    <property type="entry name" value="MONOCARBOXYLATE TRANSPORTER"/>
    <property type="match status" value="1"/>
</dbReference>
<feature type="transmembrane region" description="Helical" evidence="4">
    <location>
        <begin position="334"/>
        <end position="358"/>
    </location>
</feature>
<dbReference type="SUPFAM" id="SSF103473">
    <property type="entry name" value="MFS general substrate transporter"/>
    <property type="match status" value="1"/>
</dbReference>
<organism evidence="6 7">
    <name type="scientific">Granulicella mallensis (strain ATCC BAA-1857 / DSM 23137 / MP5ACTX8)</name>
    <dbReference type="NCBI Taxonomy" id="682795"/>
    <lineage>
        <taxon>Bacteria</taxon>
        <taxon>Pseudomonadati</taxon>
        <taxon>Acidobacteriota</taxon>
        <taxon>Terriglobia</taxon>
        <taxon>Terriglobales</taxon>
        <taxon>Acidobacteriaceae</taxon>
        <taxon>Granulicella</taxon>
    </lineage>
</organism>
<feature type="transmembrane region" description="Helical" evidence="4">
    <location>
        <begin position="246"/>
        <end position="269"/>
    </location>
</feature>
<dbReference type="EMBL" id="CP003130">
    <property type="protein sequence ID" value="AEU35219.1"/>
    <property type="molecule type" value="Genomic_DNA"/>
</dbReference>
<feature type="transmembrane region" description="Helical" evidence="4">
    <location>
        <begin position="97"/>
        <end position="117"/>
    </location>
</feature>
<evidence type="ECO:0000256" key="1">
    <source>
        <dbReference type="ARBA" id="ARBA00022692"/>
    </source>
</evidence>
<feature type="transmembrane region" description="Helical" evidence="4">
    <location>
        <begin position="67"/>
        <end position="90"/>
    </location>
</feature>
<dbReference type="InterPro" id="IPR036259">
    <property type="entry name" value="MFS_trans_sf"/>
</dbReference>
<feature type="transmembrane region" description="Helical" evidence="4">
    <location>
        <begin position="370"/>
        <end position="389"/>
    </location>
</feature>